<name>A0A7S0N986_9CHLO</name>
<reference evidence="7" key="1">
    <citation type="submission" date="2021-01" db="EMBL/GenBank/DDBJ databases">
        <authorList>
            <person name="Corre E."/>
            <person name="Pelletier E."/>
            <person name="Niang G."/>
            <person name="Scheremetjew M."/>
            <person name="Finn R."/>
            <person name="Kale V."/>
            <person name="Holt S."/>
            <person name="Cochrane G."/>
            <person name="Meng A."/>
            <person name="Brown T."/>
            <person name="Cohen L."/>
        </authorList>
    </citation>
    <scope>NUCLEOTIDE SEQUENCE</scope>
    <source>
        <strain evidence="7">CCMP722</strain>
    </source>
</reference>
<evidence type="ECO:0000256" key="3">
    <source>
        <dbReference type="ARBA" id="ARBA00022989"/>
    </source>
</evidence>
<accession>A0A7S0N986</accession>
<evidence type="ECO:0000256" key="1">
    <source>
        <dbReference type="ARBA" id="ARBA00004141"/>
    </source>
</evidence>
<dbReference type="PANTHER" id="PTHR11132">
    <property type="entry name" value="SOLUTE CARRIER FAMILY 35"/>
    <property type="match status" value="1"/>
</dbReference>
<sequence>MSTEKKENPDAGGWIDSNPAIKQFAVVIAIAFYASCSSTMLVINKLAVHFLPAPAVVLFFQLATSAGAVFLFDAAGWIKADKLTWEKVKPYSAVSIAFLGAIFTNMKTLQYANVETFIVFRSSTPILIAVLDYCFLGRELPTVRSWLSLLAILAGAIGYVITDSDFTVRAYSWVCLWFVVFAFDQVYIKYVCDTVSMSSWGRVYYTNLLSVIPVTLLGLGFGEHRLLSDFTWTGPSLYALVLSCACGVGMSYSAFWLRSIVSATSFTVVGIMCKIATVVVNLLIWDKHASPTGLLALSVCLLAGSFYQQSPMREPKHTTS</sequence>
<dbReference type="InterPro" id="IPR050186">
    <property type="entry name" value="TPT_transporter"/>
</dbReference>
<feature type="transmembrane region" description="Helical" evidence="5">
    <location>
        <begin position="168"/>
        <end position="191"/>
    </location>
</feature>
<feature type="transmembrane region" description="Helical" evidence="5">
    <location>
        <begin position="237"/>
        <end position="257"/>
    </location>
</feature>
<gene>
    <name evidence="7" type="ORF">POBO1169_LOCUS7021</name>
</gene>
<keyword evidence="3 5" id="KW-1133">Transmembrane helix</keyword>
<dbReference type="GO" id="GO:0016020">
    <property type="term" value="C:membrane"/>
    <property type="evidence" value="ECO:0007669"/>
    <property type="project" value="UniProtKB-SubCell"/>
</dbReference>
<feature type="transmembrane region" description="Helical" evidence="5">
    <location>
        <begin position="24"/>
        <end position="43"/>
    </location>
</feature>
<keyword evidence="4 5" id="KW-0472">Membrane</keyword>
<dbReference type="Pfam" id="PF03151">
    <property type="entry name" value="TPT"/>
    <property type="match status" value="1"/>
</dbReference>
<feature type="transmembrane region" description="Helical" evidence="5">
    <location>
        <begin position="55"/>
        <end position="78"/>
    </location>
</feature>
<evidence type="ECO:0000256" key="5">
    <source>
        <dbReference type="SAM" id="Phobius"/>
    </source>
</evidence>
<feature type="transmembrane region" description="Helical" evidence="5">
    <location>
        <begin position="118"/>
        <end position="136"/>
    </location>
</feature>
<evidence type="ECO:0000313" key="7">
    <source>
        <dbReference type="EMBL" id="CAD8661955.1"/>
    </source>
</evidence>
<feature type="transmembrane region" description="Helical" evidence="5">
    <location>
        <begin position="290"/>
        <end position="307"/>
    </location>
</feature>
<feature type="transmembrane region" description="Helical" evidence="5">
    <location>
        <begin position="203"/>
        <end position="222"/>
    </location>
</feature>
<evidence type="ECO:0000256" key="2">
    <source>
        <dbReference type="ARBA" id="ARBA00022692"/>
    </source>
</evidence>
<dbReference type="InterPro" id="IPR004853">
    <property type="entry name" value="Sugar_P_trans_dom"/>
</dbReference>
<dbReference type="SUPFAM" id="SSF103481">
    <property type="entry name" value="Multidrug resistance efflux transporter EmrE"/>
    <property type="match status" value="1"/>
</dbReference>
<dbReference type="AlphaFoldDB" id="A0A7S0N986"/>
<feature type="transmembrane region" description="Helical" evidence="5">
    <location>
        <begin position="264"/>
        <end position="284"/>
    </location>
</feature>
<proteinExistence type="predicted"/>
<protein>
    <recommendedName>
        <fullName evidence="6">Sugar phosphate transporter domain-containing protein</fullName>
    </recommendedName>
</protein>
<evidence type="ECO:0000259" key="6">
    <source>
        <dbReference type="Pfam" id="PF03151"/>
    </source>
</evidence>
<dbReference type="InterPro" id="IPR037185">
    <property type="entry name" value="EmrE-like"/>
</dbReference>
<organism evidence="7">
    <name type="scientific">Pyramimonas obovata</name>
    <dbReference type="NCBI Taxonomy" id="1411642"/>
    <lineage>
        <taxon>Eukaryota</taxon>
        <taxon>Viridiplantae</taxon>
        <taxon>Chlorophyta</taxon>
        <taxon>Pyramimonadophyceae</taxon>
        <taxon>Pyramimonadales</taxon>
        <taxon>Pyramimonadaceae</taxon>
        <taxon>Pyramimonas</taxon>
        <taxon>Pyramimonas incertae sedis</taxon>
    </lineage>
</organism>
<keyword evidence="2 5" id="KW-0812">Transmembrane</keyword>
<feature type="transmembrane region" description="Helical" evidence="5">
    <location>
        <begin position="143"/>
        <end position="162"/>
    </location>
</feature>
<dbReference type="EMBL" id="HBFA01013498">
    <property type="protein sequence ID" value="CAD8661955.1"/>
    <property type="molecule type" value="Transcribed_RNA"/>
</dbReference>
<feature type="domain" description="Sugar phosphate transporter" evidence="6">
    <location>
        <begin position="33"/>
        <end position="302"/>
    </location>
</feature>
<feature type="transmembrane region" description="Helical" evidence="5">
    <location>
        <begin position="90"/>
        <end position="106"/>
    </location>
</feature>
<comment type="subcellular location">
    <subcellularLocation>
        <location evidence="1">Membrane</location>
        <topology evidence="1">Multi-pass membrane protein</topology>
    </subcellularLocation>
</comment>
<evidence type="ECO:0000256" key="4">
    <source>
        <dbReference type="ARBA" id="ARBA00023136"/>
    </source>
</evidence>